<name>A0A8J2S903_9STRA</name>
<reference evidence="2" key="1">
    <citation type="submission" date="2021-11" db="EMBL/GenBank/DDBJ databases">
        <authorList>
            <consortium name="Genoscope - CEA"/>
            <person name="William W."/>
        </authorList>
    </citation>
    <scope>NUCLEOTIDE SEQUENCE</scope>
</reference>
<organism evidence="2 3">
    <name type="scientific">Pelagomonas calceolata</name>
    <dbReference type="NCBI Taxonomy" id="35677"/>
    <lineage>
        <taxon>Eukaryota</taxon>
        <taxon>Sar</taxon>
        <taxon>Stramenopiles</taxon>
        <taxon>Ochrophyta</taxon>
        <taxon>Pelagophyceae</taxon>
        <taxon>Pelagomonadales</taxon>
        <taxon>Pelagomonadaceae</taxon>
        <taxon>Pelagomonas</taxon>
    </lineage>
</organism>
<dbReference type="Proteomes" id="UP000789595">
    <property type="component" value="Unassembled WGS sequence"/>
</dbReference>
<dbReference type="EMBL" id="CAKKNE010000001">
    <property type="protein sequence ID" value="CAH0365616.1"/>
    <property type="molecule type" value="Genomic_DNA"/>
</dbReference>
<comment type="caution">
    <text evidence="2">The sequence shown here is derived from an EMBL/GenBank/DDBJ whole genome shotgun (WGS) entry which is preliminary data.</text>
</comment>
<keyword evidence="3" id="KW-1185">Reference proteome</keyword>
<evidence type="ECO:0000313" key="3">
    <source>
        <dbReference type="Proteomes" id="UP000789595"/>
    </source>
</evidence>
<feature type="compositionally biased region" description="Polar residues" evidence="1">
    <location>
        <begin position="20"/>
        <end position="37"/>
    </location>
</feature>
<evidence type="ECO:0000256" key="1">
    <source>
        <dbReference type="SAM" id="MobiDB-lite"/>
    </source>
</evidence>
<dbReference type="AlphaFoldDB" id="A0A8J2S903"/>
<sequence>MSAVFGLYCDVGDAMAPSALSPTQTNLDELPSPSETAPSVPPRLHLAGSLCESSTEDLHALLDPHERRIRAAWLGARRKARQLRGLKGSSRPPSLKDLGRSPGDQFELEPEPPSPLLEEKSASCPPHRSILKKRSESREDPLSYWSPDGVESTPPGRLELARGDEPLRSSRSADAVVGVWAKRSAPIVPPPPEPTRCAWSHWVCCSASPDGERGG</sequence>
<feature type="region of interest" description="Disordered" evidence="1">
    <location>
        <begin position="81"/>
        <end position="172"/>
    </location>
</feature>
<evidence type="ECO:0000313" key="2">
    <source>
        <dbReference type="EMBL" id="CAH0365616.1"/>
    </source>
</evidence>
<protein>
    <submittedName>
        <fullName evidence="2">Uncharacterized protein</fullName>
    </submittedName>
</protein>
<proteinExistence type="predicted"/>
<feature type="region of interest" description="Disordered" evidence="1">
    <location>
        <begin position="18"/>
        <end position="47"/>
    </location>
</feature>
<feature type="compositionally biased region" description="Basic and acidic residues" evidence="1">
    <location>
        <begin position="159"/>
        <end position="168"/>
    </location>
</feature>
<accession>A0A8J2S903</accession>
<gene>
    <name evidence="2" type="ORF">PECAL_1P20640</name>
</gene>